<gene>
    <name evidence="1" type="ORF">QE382_002284</name>
</gene>
<sequence length="242" mass="26346">MMKRIALLFMIVGLGFTSCKKTSGNLESPLDLNLKAGITHPPTDPLDPNDDPGYELSLGGLGDCIQNNYTDGDALRACIANVPVNTSKFVFPSKTKGQKPLGPPLSTNSTNTAHFMTEGTFQDLIADAVGVTISQNLSSPITLSTQDSIDLFLTLYEDADKAIKKLHDPLLGTTIQDQNGKTIFHLALSNAFTYNLFNSGGGVLYPSYGYRYVVSYAKGTLKLPLRWKQYGFDFQGTYTNLL</sequence>
<evidence type="ECO:0000313" key="1">
    <source>
        <dbReference type="EMBL" id="MDQ1150300.1"/>
    </source>
</evidence>
<keyword evidence="2" id="KW-1185">Reference proteome</keyword>
<proteinExistence type="predicted"/>
<dbReference type="EMBL" id="JAUTBA010000001">
    <property type="protein sequence ID" value="MDQ1150300.1"/>
    <property type="molecule type" value="Genomic_DNA"/>
</dbReference>
<dbReference type="PROSITE" id="PS51257">
    <property type="entry name" value="PROKAR_LIPOPROTEIN"/>
    <property type="match status" value="1"/>
</dbReference>
<reference evidence="1 2" key="1">
    <citation type="submission" date="2023-07" db="EMBL/GenBank/DDBJ databases">
        <title>Functional and genomic diversity of the sorghum phyllosphere microbiome.</title>
        <authorList>
            <person name="Shade A."/>
        </authorList>
    </citation>
    <scope>NUCLEOTIDE SEQUENCE [LARGE SCALE GENOMIC DNA]</scope>
    <source>
        <strain evidence="1 2">SORGH_AS_0892</strain>
    </source>
</reference>
<evidence type="ECO:0000313" key="2">
    <source>
        <dbReference type="Proteomes" id="UP001244640"/>
    </source>
</evidence>
<protein>
    <submittedName>
        <fullName evidence="1">Uncharacterized protein</fullName>
    </submittedName>
</protein>
<name>A0ABU0U5R4_9SPHI</name>
<comment type="caution">
    <text evidence="1">The sequence shown here is derived from an EMBL/GenBank/DDBJ whole genome shotgun (WGS) entry which is preliminary data.</text>
</comment>
<dbReference type="Proteomes" id="UP001244640">
    <property type="component" value="Unassembled WGS sequence"/>
</dbReference>
<accession>A0ABU0U5R4</accession>
<dbReference type="RefSeq" id="WP_307185976.1">
    <property type="nucleotide sequence ID" value="NZ_JAUTBA010000001.1"/>
</dbReference>
<organism evidence="1 2">
    <name type="scientific">Sphingobacterium zeae</name>
    <dbReference type="NCBI Taxonomy" id="1776859"/>
    <lineage>
        <taxon>Bacteria</taxon>
        <taxon>Pseudomonadati</taxon>
        <taxon>Bacteroidota</taxon>
        <taxon>Sphingobacteriia</taxon>
        <taxon>Sphingobacteriales</taxon>
        <taxon>Sphingobacteriaceae</taxon>
        <taxon>Sphingobacterium</taxon>
    </lineage>
</organism>